<dbReference type="EMBL" id="CAUJNA010000280">
    <property type="protein sequence ID" value="CAJ1374838.1"/>
    <property type="molecule type" value="Genomic_DNA"/>
</dbReference>
<accession>A0AA36HVB1</accession>
<dbReference type="SUPFAM" id="SSF52972">
    <property type="entry name" value="ITPase-like"/>
    <property type="match status" value="1"/>
</dbReference>
<dbReference type="EC" id="3.6.1.73" evidence="9"/>
<dbReference type="InterPro" id="IPR026533">
    <property type="entry name" value="NTPase/PRRC1"/>
</dbReference>
<protein>
    <recommendedName>
        <fullName evidence="9">inosine/xanthosine triphosphatase</fullName>
        <ecNumber evidence="9">3.6.1.73</ecNumber>
    </recommendedName>
</protein>
<dbReference type="InterPro" id="IPR029001">
    <property type="entry name" value="ITPase-like_fam"/>
</dbReference>
<dbReference type="InterPro" id="IPR050299">
    <property type="entry name" value="YjjX_NTPase"/>
</dbReference>
<keyword evidence="8" id="KW-0464">Manganese</keyword>
<evidence type="ECO:0000256" key="2">
    <source>
        <dbReference type="ARBA" id="ARBA00001946"/>
    </source>
</evidence>
<comment type="catalytic activity">
    <reaction evidence="10">
        <text>ITP + H2O = IDP + phosphate + H(+)</text>
        <dbReference type="Rhea" id="RHEA:28330"/>
        <dbReference type="ChEBI" id="CHEBI:15377"/>
        <dbReference type="ChEBI" id="CHEBI:15378"/>
        <dbReference type="ChEBI" id="CHEBI:43474"/>
        <dbReference type="ChEBI" id="CHEBI:58280"/>
        <dbReference type="ChEBI" id="CHEBI:61402"/>
        <dbReference type="EC" id="3.6.1.73"/>
    </reaction>
</comment>
<dbReference type="GO" id="GO:0006772">
    <property type="term" value="P:thiamine metabolic process"/>
    <property type="evidence" value="ECO:0007669"/>
    <property type="project" value="TreeGrafter"/>
</dbReference>
<evidence type="ECO:0000256" key="7">
    <source>
        <dbReference type="ARBA" id="ARBA00023080"/>
    </source>
</evidence>
<keyword evidence="6" id="KW-0460">Magnesium</keyword>
<dbReference type="GO" id="GO:0046872">
    <property type="term" value="F:metal ion binding"/>
    <property type="evidence" value="ECO:0007669"/>
    <property type="project" value="UniProtKB-KW"/>
</dbReference>
<evidence type="ECO:0000259" key="12">
    <source>
        <dbReference type="Pfam" id="PF01931"/>
    </source>
</evidence>
<evidence type="ECO:0000256" key="4">
    <source>
        <dbReference type="ARBA" id="ARBA00022741"/>
    </source>
</evidence>
<proteinExistence type="predicted"/>
<comment type="caution">
    <text evidence="13">The sequence shown here is derived from an EMBL/GenBank/DDBJ whole genome shotgun (WGS) entry which is preliminary data.</text>
</comment>
<name>A0AA36HVB1_9DINO</name>
<organism evidence="13 14">
    <name type="scientific">Effrenium voratum</name>
    <dbReference type="NCBI Taxonomy" id="2562239"/>
    <lineage>
        <taxon>Eukaryota</taxon>
        <taxon>Sar</taxon>
        <taxon>Alveolata</taxon>
        <taxon>Dinophyceae</taxon>
        <taxon>Suessiales</taxon>
        <taxon>Symbiodiniaceae</taxon>
        <taxon>Effrenium</taxon>
    </lineage>
</organism>
<sequence length="178" mass="18936">MAEGGKKVTVAVTSCNKEKLEAVDSAFASHFADASLQILSHSSDSGIPHGQPWGMQHTYEGALARLHHLKSSGGALSCDYLVSAENGVCAILGHASTTALDVACVIIERRSDGKQAMNFSQGRPYPLQEVQEMIRAGASGKDVGEYCKQWYQEKKLPISRADQISAAASLALCLLTGE</sequence>
<evidence type="ECO:0000256" key="3">
    <source>
        <dbReference type="ARBA" id="ARBA00022723"/>
    </source>
</evidence>
<evidence type="ECO:0000256" key="9">
    <source>
        <dbReference type="ARBA" id="ARBA00038901"/>
    </source>
</evidence>
<dbReference type="PANTHER" id="PTHR34699:SF2">
    <property type="entry name" value="NON-CANONICAL PURINE NTP PHOSPHATASE_PRRC1 DOMAIN-CONTAINING PROTEIN"/>
    <property type="match status" value="1"/>
</dbReference>
<dbReference type="Gene3D" id="3.90.950.10">
    <property type="match status" value="1"/>
</dbReference>
<comment type="cofactor">
    <cofactor evidence="1">
        <name>Mn(2+)</name>
        <dbReference type="ChEBI" id="CHEBI:29035"/>
    </cofactor>
</comment>
<dbReference type="Pfam" id="PF01931">
    <property type="entry name" value="NTPase_I-T"/>
    <property type="match status" value="1"/>
</dbReference>
<evidence type="ECO:0000256" key="11">
    <source>
        <dbReference type="ARBA" id="ARBA00048781"/>
    </source>
</evidence>
<keyword evidence="5" id="KW-0378">Hydrolase</keyword>
<evidence type="ECO:0000313" key="14">
    <source>
        <dbReference type="Proteomes" id="UP001178507"/>
    </source>
</evidence>
<feature type="domain" description="Non-canonical purine NTP phosphatase/PRRC1" evidence="12">
    <location>
        <begin position="14"/>
        <end position="155"/>
    </location>
</feature>
<evidence type="ECO:0000256" key="5">
    <source>
        <dbReference type="ARBA" id="ARBA00022801"/>
    </source>
</evidence>
<gene>
    <name evidence="13" type="ORF">EVOR1521_LOCUS4281</name>
</gene>
<reference evidence="13" key="1">
    <citation type="submission" date="2023-08" db="EMBL/GenBank/DDBJ databases">
        <authorList>
            <person name="Chen Y."/>
            <person name="Shah S."/>
            <person name="Dougan E. K."/>
            <person name="Thang M."/>
            <person name="Chan C."/>
        </authorList>
    </citation>
    <scope>NUCLEOTIDE SEQUENCE</scope>
</reference>
<dbReference type="PANTHER" id="PTHR34699">
    <property type="match status" value="1"/>
</dbReference>
<dbReference type="Proteomes" id="UP001178507">
    <property type="component" value="Unassembled WGS sequence"/>
</dbReference>
<evidence type="ECO:0000256" key="8">
    <source>
        <dbReference type="ARBA" id="ARBA00023211"/>
    </source>
</evidence>
<keyword evidence="14" id="KW-1185">Reference proteome</keyword>
<dbReference type="GO" id="GO:0009117">
    <property type="term" value="P:nucleotide metabolic process"/>
    <property type="evidence" value="ECO:0007669"/>
    <property type="project" value="UniProtKB-KW"/>
</dbReference>
<evidence type="ECO:0000256" key="10">
    <source>
        <dbReference type="ARBA" id="ARBA00048174"/>
    </source>
</evidence>
<evidence type="ECO:0000313" key="13">
    <source>
        <dbReference type="EMBL" id="CAJ1374838.1"/>
    </source>
</evidence>
<comment type="catalytic activity">
    <reaction evidence="11">
        <text>XTP + H2O = XDP + phosphate + H(+)</text>
        <dbReference type="Rhea" id="RHEA:28406"/>
        <dbReference type="ChEBI" id="CHEBI:15377"/>
        <dbReference type="ChEBI" id="CHEBI:15378"/>
        <dbReference type="ChEBI" id="CHEBI:43474"/>
        <dbReference type="ChEBI" id="CHEBI:59884"/>
        <dbReference type="ChEBI" id="CHEBI:61314"/>
        <dbReference type="EC" id="3.6.1.73"/>
    </reaction>
</comment>
<keyword evidence="3" id="KW-0479">Metal-binding</keyword>
<dbReference type="GO" id="GO:0000166">
    <property type="term" value="F:nucleotide binding"/>
    <property type="evidence" value="ECO:0007669"/>
    <property type="project" value="UniProtKB-KW"/>
</dbReference>
<keyword evidence="4" id="KW-0547">Nucleotide-binding</keyword>
<dbReference type="GO" id="GO:0103023">
    <property type="term" value="F:ITPase activity"/>
    <property type="evidence" value="ECO:0007669"/>
    <property type="project" value="UniProtKB-EC"/>
</dbReference>
<dbReference type="AlphaFoldDB" id="A0AA36HVB1"/>
<evidence type="ECO:0000256" key="6">
    <source>
        <dbReference type="ARBA" id="ARBA00022842"/>
    </source>
</evidence>
<comment type="cofactor">
    <cofactor evidence="2">
        <name>Mg(2+)</name>
        <dbReference type="ChEBI" id="CHEBI:18420"/>
    </cofactor>
</comment>
<evidence type="ECO:0000256" key="1">
    <source>
        <dbReference type="ARBA" id="ARBA00001936"/>
    </source>
</evidence>
<keyword evidence="7" id="KW-0546">Nucleotide metabolism</keyword>